<proteinExistence type="predicted"/>
<keyword evidence="2" id="KW-1185">Reference proteome</keyword>
<reference evidence="1 2" key="1">
    <citation type="journal article" date="2016" name="Int. J. Syst. Evol. Microbiol.">
        <title>Paenibacillus damxungensis sp. nov., isolated from raw yak (Bos grunniens) milk.</title>
        <authorList>
            <person name="Wu Z."/>
            <person name="Gao C."/>
            <person name="Han J."/>
            <person name="Liu Z."/>
        </authorList>
    </citation>
    <scope>NUCLEOTIDE SEQUENCE [LARGE SCALE GENOMIC DNA]</scope>
    <source>
        <strain evidence="1 2">BD3526</strain>
        <plasmid evidence="1 2">unnamed1</plasmid>
    </source>
</reference>
<dbReference type="EMBL" id="CP021170">
    <property type="protein sequence ID" value="ARR10631.1"/>
    <property type="molecule type" value="Genomic_DNA"/>
</dbReference>
<dbReference type="KEGG" id="pbv:AR543_p0023"/>
<protein>
    <submittedName>
        <fullName evidence="1">Uncharacterized protein</fullName>
    </submittedName>
</protein>
<keyword evidence="1" id="KW-0614">Plasmid</keyword>
<dbReference type="Proteomes" id="UP000078148">
    <property type="component" value="Plasmid unnamed1"/>
</dbReference>
<name>A0A1X9T3X7_9BACL</name>
<organism evidence="1 2">
    <name type="scientific">Paenibacillus bovis</name>
    <dbReference type="NCBI Taxonomy" id="1616788"/>
    <lineage>
        <taxon>Bacteria</taxon>
        <taxon>Bacillati</taxon>
        <taxon>Bacillota</taxon>
        <taxon>Bacilli</taxon>
        <taxon>Bacillales</taxon>
        <taxon>Paenibacillaceae</taxon>
        <taxon>Paenibacillus</taxon>
    </lineage>
</organism>
<geneLocation type="plasmid" evidence="1 2">
    <name>unnamed1</name>
</geneLocation>
<dbReference type="OrthoDB" id="199095at2"/>
<evidence type="ECO:0000313" key="2">
    <source>
        <dbReference type="Proteomes" id="UP000078148"/>
    </source>
</evidence>
<gene>
    <name evidence="1" type="ORF">AR543_p0023</name>
</gene>
<sequence length="173" mass="20359">MNQRQKLIIAQFKFMALQNWIYILYHEKKEISYSVRDLMEGPFQYVVDFWSKHHQAIPIHMLNTNCEKALEELANDGIIERVGSSKFSLDADKSDNAFSYSSLISQQLNELIDMKWIDNETGQVVKIDKFTPKEIADKLAEKKLEYEACFKNTINLAPLFMGHYVYDWFALYQ</sequence>
<dbReference type="RefSeq" id="WP_087071345.1">
    <property type="nucleotide sequence ID" value="NZ_CP021170.1"/>
</dbReference>
<dbReference type="AlphaFoldDB" id="A0A1X9T3X7"/>
<evidence type="ECO:0000313" key="1">
    <source>
        <dbReference type="EMBL" id="ARR10631.1"/>
    </source>
</evidence>
<accession>A0A1X9T3X7</accession>